<dbReference type="AlphaFoldDB" id="A0A9Q5N8C7"/>
<dbReference type="SUPFAM" id="SSF51905">
    <property type="entry name" value="FAD/NAD(P)-binding domain"/>
    <property type="match status" value="1"/>
</dbReference>
<feature type="domain" description="FAD/NAD(P)-binding" evidence="2">
    <location>
        <begin position="181"/>
        <end position="483"/>
    </location>
</feature>
<feature type="compositionally biased region" description="Low complexity" evidence="1">
    <location>
        <begin position="532"/>
        <end position="541"/>
    </location>
</feature>
<name>A0A9Q5N8C7_SANBA</name>
<dbReference type="PRINTS" id="PR00368">
    <property type="entry name" value="FADPNR"/>
</dbReference>
<feature type="region of interest" description="Disordered" evidence="1">
    <location>
        <begin position="610"/>
        <end position="636"/>
    </location>
</feature>
<reference evidence="3" key="1">
    <citation type="submission" date="2016-06" db="EMBL/GenBank/DDBJ databases">
        <title>Draft Genome sequence of the fungus Inonotus baumii.</title>
        <authorList>
            <person name="Zhu H."/>
            <person name="Lin W."/>
        </authorList>
    </citation>
    <scope>NUCLEOTIDE SEQUENCE</scope>
    <source>
        <strain evidence="3">821</strain>
    </source>
</reference>
<dbReference type="InterPro" id="IPR036188">
    <property type="entry name" value="FAD/NAD-bd_sf"/>
</dbReference>
<dbReference type="Gene3D" id="3.50.50.100">
    <property type="match status" value="1"/>
</dbReference>
<dbReference type="GO" id="GO:0005737">
    <property type="term" value="C:cytoplasm"/>
    <property type="evidence" value="ECO:0007669"/>
    <property type="project" value="TreeGrafter"/>
</dbReference>
<dbReference type="Gene3D" id="3.50.50.60">
    <property type="entry name" value="FAD/NAD(P)-binding domain"/>
    <property type="match status" value="1"/>
</dbReference>
<feature type="compositionally biased region" description="Basic and acidic residues" evidence="1">
    <location>
        <begin position="615"/>
        <end position="629"/>
    </location>
</feature>
<dbReference type="EMBL" id="LNZH02000125">
    <property type="protein sequence ID" value="OCB90570.1"/>
    <property type="molecule type" value="Genomic_DNA"/>
</dbReference>
<dbReference type="GO" id="GO:0004174">
    <property type="term" value="F:electron-transferring-flavoprotein dehydrogenase activity"/>
    <property type="evidence" value="ECO:0007669"/>
    <property type="project" value="TreeGrafter"/>
</dbReference>
<dbReference type="Pfam" id="PF07992">
    <property type="entry name" value="Pyr_redox_2"/>
    <property type="match status" value="1"/>
</dbReference>
<dbReference type="OrthoDB" id="202203at2759"/>
<evidence type="ECO:0000313" key="3">
    <source>
        <dbReference type="EMBL" id="OCB90570.1"/>
    </source>
</evidence>
<feature type="region of interest" description="Disordered" evidence="1">
    <location>
        <begin position="78"/>
        <end position="100"/>
    </location>
</feature>
<evidence type="ECO:0000256" key="1">
    <source>
        <dbReference type="SAM" id="MobiDB-lite"/>
    </source>
</evidence>
<feature type="compositionally biased region" description="Pro residues" evidence="1">
    <location>
        <begin position="517"/>
        <end position="531"/>
    </location>
</feature>
<organism evidence="3 4">
    <name type="scientific">Sanghuangporus baumii</name>
    <name type="common">Phellinus baumii</name>
    <dbReference type="NCBI Taxonomy" id="108892"/>
    <lineage>
        <taxon>Eukaryota</taxon>
        <taxon>Fungi</taxon>
        <taxon>Dikarya</taxon>
        <taxon>Basidiomycota</taxon>
        <taxon>Agaricomycotina</taxon>
        <taxon>Agaricomycetes</taxon>
        <taxon>Hymenochaetales</taxon>
        <taxon>Hymenochaetaceae</taxon>
        <taxon>Sanghuangporus</taxon>
    </lineage>
</organism>
<protein>
    <submittedName>
        <fullName evidence="3">FAD/NAD-binding domain-containing protein</fullName>
    </submittedName>
</protein>
<evidence type="ECO:0000313" key="4">
    <source>
        <dbReference type="Proteomes" id="UP000757232"/>
    </source>
</evidence>
<sequence>MSGLIRTRSGLSDSIAGQAVDMFEKWGTEGGKQVLKEKNLAASKHPWRLIEHPGAAEPEPRKRVRVGGTVDDDTCAFSEDCDLDPSQDDRELASPDGNPLNERNLYSLEAYFSDQTSPTHIPLPACITGFSNQFRVPTSPEGPIGCPRKGEVKRGNAAAGRSYRSPFRFFFSFVGTMTVENVVVLGGAYAGAHAYQLLARGLEENFRVILIDRNTHANHVYAFARYAVLPGHEHKCFIPYKGVLQPIKASDPAPPPSPRHLILHAKVICFTPHEVTIDRTFPELGFDSAVIPYRFAVYALGSHLPASIDFWGGNSNAIGKEPVPGKIEDKGAKKKKEYDGTKPEGIDWFKHCQERIRSADTVLCVGGGALGIQFATDIKSVYPEKHVTLLHSRTRLLPRFMRELHTEVLKSVEDLSVDLILGERLDMASTLPENTKYNERGQRIVWTEKGREIAADLILLCTGQLPNTELLAEMSPVSINPNSKLAYVLPSMQLSVTPPPASELDNDIKQLKLDDAPTPPPAPKAASPPPASTTQAASGAPRLDRHAPVPLKVKVSELPDTPYPHIFVTGDCADAFGATNAGHCAYWQAEIASRNIILLAQRENEMEASVTTADVKSENSENSESRKNDDDFELEAYTPTPPAIKVSLGVGRRSAYQIHGMVGRKDVPEADDLDASMAWAFFGLLDAKPEDMYQ</sequence>
<feature type="region of interest" description="Disordered" evidence="1">
    <location>
        <begin position="511"/>
        <end position="546"/>
    </location>
</feature>
<dbReference type="InterPro" id="IPR023753">
    <property type="entry name" value="FAD/NAD-binding_dom"/>
</dbReference>
<evidence type="ECO:0000259" key="2">
    <source>
        <dbReference type="Pfam" id="PF07992"/>
    </source>
</evidence>
<comment type="caution">
    <text evidence="3">The sequence shown here is derived from an EMBL/GenBank/DDBJ whole genome shotgun (WGS) entry which is preliminary data.</text>
</comment>
<dbReference type="Proteomes" id="UP000757232">
    <property type="component" value="Unassembled WGS sequence"/>
</dbReference>
<gene>
    <name evidence="3" type="ORF">A7U60_g2187</name>
</gene>
<dbReference type="GO" id="GO:0050660">
    <property type="term" value="F:flavin adenine dinucleotide binding"/>
    <property type="evidence" value="ECO:0007669"/>
    <property type="project" value="TreeGrafter"/>
</dbReference>
<dbReference type="PANTHER" id="PTHR43735:SF2">
    <property type="entry name" value="FE-REGULATED PROTEIN 8"/>
    <property type="match status" value="1"/>
</dbReference>
<dbReference type="PANTHER" id="PTHR43735">
    <property type="entry name" value="APOPTOSIS-INDUCING FACTOR 1"/>
    <property type="match status" value="1"/>
</dbReference>
<keyword evidence="4" id="KW-1185">Reference proteome</keyword>
<accession>A0A9Q5N8C7</accession>
<proteinExistence type="predicted"/>
<dbReference type="PROSITE" id="PS50007">
    <property type="entry name" value="PIPLC_X_DOMAIN"/>
    <property type="match status" value="1"/>
</dbReference>